<proteinExistence type="inferred from homology"/>
<dbReference type="KEGG" id="dgg:DGI_3131"/>
<name>T2GE25_MEGG1</name>
<feature type="transmembrane region" description="Helical" evidence="7">
    <location>
        <begin position="320"/>
        <end position="343"/>
    </location>
</feature>
<protein>
    <recommendedName>
        <fullName evidence="12">ABC transporter permease</fullName>
    </recommendedName>
</protein>
<sequence>MAGGAVGAFRMRTLFVACAVALGIASLTLIVAAVDGADKQARDVVARFGVDAALIFGGDMRAAATGQRTLTLTWRDAETLRDSLPGAYLVIPMRSVNNRVTLRAGNRNMDLPTLVGSTANYALAWDWPLAEGRDLREEDVRQAAKVALIGETIAKLLFPGENPLGKTIFANNLPVQIVGRLAERGGTSGGGTPIDSRAVIPLSTLTQRFNLDRTYFRALRIKFHNPELMDTHMENVRSLLRHLHKLKDGDPDDFTIISAAEILKFLSMLQGSLVAFLGVTATVSLLVGGFVLANLFYLSVRERQQEVGLKRAMGAKSWHITLQFLAEAVALTLLGAVLGVGLGVGLGEVLTRYEILTIVLSWKIGILALAASLTVGVVFGLKPARNAAQLHPIEALRGG</sequence>
<dbReference type="InterPro" id="IPR003838">
    <property type="entry name" value="ABC3_permease_C"/>
</dbReference>
<feature type="transmembrane region" description="Helical" evidence="7">
    <location>
        <begin position="355"/>
        <end position="381"/>
    </location>
</feature>
<evidence type="ECO:0008006" key="12">
    <source>
        <dbReference type="Google" id="ProtNLM"/>
    </source>
</evidence>
<comment type="similarity">
    <text evidence="6">Belongs to the ABC-4 integral membrane protein family.</text>
</comment>
<keyword evidence="4 7" id="KW-1133">Transmembrane helix</keyword>
<dbReference type="eggNOG" id="COG0577">
    <property type="taxonomic scope" value="Bacteria"/>
</dbReference>
<evidence type="ECO:0000313" key="10">
    <source>
        <dbReference type="EMBL" id="AGW14845.1"/>
    </source>
</evidence>
<dbReference type="PANTHER" id="PTHR30572:SF4">
    <property type="entry name" value="ABC TRANSPORTER PERMEASE YTRF"/>
    <property type="match status" value="1"/>
</dbReference>
<dbReference type="PANTHER" id="PTHR30572">
    <property type="entry name" value="MEMBRANE COMPONENT OF TRANSPORTER-RELATED"/>
    <property type="match status" value="1"/>
</dbReference>
<feature type="transmembrane region" description="Helical" evidence="7">
    <location>
        <begin position="273"/>
        <end position="299"/>
    </location>
</feature>
<keyword evidence="2" id="KW-1003">Cell membrane</keyword>
<dbReference type="AlphaFoldDB" id="T2GE25"/>
<gene>
    <name evidence="10" type="ORF">DGI_3131</name>
</gene>
<dbReference type="OrthoDB" id="9802264at2"/>
<dbReference type="EMBL" id="CP006585">
    <property type="protein sequence ID" value="AGW14845.1"/>
    <property type="molecule type" value="Genomic_DNA"/>
</dbReference>
<feature type="domain" description="ABC3 transporter permease C-terminal" evidence="8">
    <location>
        <begin position="280"/>
        <end position="391"/>
    </location>
</feature>
<reference evidence="11" key="2">
    <citation type="submission" date="2013-07" db="EMBL/GenBank/DDBJ databases">
        <authorList>
            <person name="Morais-Silva F.O."/>
            <person name="Rezende A.M."/>
            <person name="Pimentel C."/>
            <person name="Resende D.M."/>
            <person name="Santos C.I."/>
            <person name="Clemente C."/>
            <person name="de Oliveira L.M."/>
            <person name="da Silva S.M."/>
            <person name="Costa D.A."/>
            <person name="Varela-Raposo A."/>
            <person name="Horacio E.C.A."/>
            <person name="Matos M."/>
            <person name="Flores O."/>
            <person name="Ruiz J.C."/>
            <person name="Rodrigues-Pousada C."/>
        </authorList>
    </citation>
    <scope>NUCLEOTIDE SEQUENCE [LARGE SCALE GENOMIC DNA]</scope>
    <source>
        <strain evidence="11">ATCC 19364 / DSM 1382 / NCIMB 9332 / VKM B-1759</strain>
    </source>
</reference>
<reference evidence="10 11" key="1">
    <citation type="journal article" date="2013" name="J. Bacteriol.">
        <title>Roles of HynAB and Ech, the only two hydrogenases found in the model sulfate reducer Desulfovibrio gigas.</title>
        <authorList>
            <person name="Morais-Silva F.O."/>
            <person name="Santos C.I."/>
            <person name="Rodrigues R."/>
            <person name="Pereira I.A."/>
            <person name="Rodrigues-Pousada C."/>
        </authorList>
    </citation>
    <scope>NUCLEOTIDE SEQUENCE [LARGE SCALE GENOMIC DNA]</scope>
    <source>
        <strain evidence="11">ATCC 19364 / DSM 1382 / NCIMB 9332 / VKM B-1759</strain>
    </source>
</reference>
<evidence type="ECO:0000259" key="9">
    <source>
        <dbReference type="Pfam" id="PF12704"/>
    </source>
</evidence>
<keyword evidence="11" id="KW-1185">Reference proteome</keyword>
<evidence type="ECO:0000256" key="7">
    <source>
        <dbReference type="SAM" id="Phobius"/>
    </source>
</evidence>
<dbReference type="InterPro" id="IPR050250">
    <property type="entry name" value="Macrolide_Exporter_MacB"/>
</dbReference>
<keyword evidence="3 7" id="KW-0812">Transmembrane</keyword>
<organism evidence="10 11">
    <name type="scientific">Megalodesulfovibrio gigas (strain ATCC 19364 / DSM 1382 / NCIMB 9332 / VKM B-1759)</name>
    <name type="common">Desulfovibrio gigas</name>
    <dbReference type="NCBI Taxonomy" id="1121448"/>
    <lineage>
        <taxon>Bacteria</taxon>
        <taxon>Pseudomonadati</taxon>
        <taxon>Thermodesulfobacteriota</taxon>
        <taxon>Desulfovibrionia</taxon>
        <taxon>Desulfovibrionales</taxon>
        <taxon>Desulfovibrionaceae</taxon>
        <taxon>Megalodesulfovibrio</taxon>
    </lineage>
</organism>
<dbReference type="HOGENOM" id="CLU_000604_8_0_7"/>
<evidence type="ECO:0000313" key="11">
    <source>
        <dbReference type="Proteomes" id="UP000016587"/>
    </source>
</evidence>
<dbReference type="Proteomes" id="UP000016587">
    <property type="component" value="Chromosome"/>
</dbReference>
<evidence type="ECO:0000256" key="3">
    <source>
        <dbReference type="ARBA" id="ARBA00022692"/>
    </source>
</evidence>
<dbReference type="InterPro" id="IPR025857">
    <property type="entry name" value="MacB_PCD"/>
</dbReference>
<dbReference type="Pfam" id="PF12704">
    <property type="entry name" value="MacB_PCD"/>
    <property type="match status" value="1"/>
</dbReference>
<accession>T2GE25</accession>
<dbReference type="Pfam" id="PF02687">
    <property type="entry name" value="FtsX"/>
    <property type="match status" value="1"/>
</dbReference>
<evidence type="ECO:0000256" key="1">
    <source>
        <dbReference type="ARBA" id="ARBA00004651"/>
    </source>
</evidence>
<evidence type="ECO:0000256" key="4">
    <source>
        <dbReference type="ARBA" id="ARBA00022989"/>
    </source>
</evidence>
<keyword evidence="5 7" id="KW-0472">Membrane</keyword>
<comment type="subcellular location">
    <subcellularLocation>
        <location evidence="1">Cell membrane</location>
        <topology evidence="1">Multi-pass membrane protein</topology>
    </subcellularLocation>
</comment>
<feature type="domain" description="MacB-like periplasmic core" evidence="9">
    <location>
        <begin position="13"/>
        <end position="237"/>
    </location>
</feature>
<evidence type="ECO:0000256" key="5">
    <source>
        <dbReference type="ARBA" id="ARBA00023136"/>
    </source>
</evidence>
<dbReference type="GO" id="GO:0005886">
    <property type="term" value="C:plasma membrane"/>
    <property type="evidence" value="ECO:0007669"/>
    <property type="project" value="UniProtKB-SubCell"/>
</dbReference>
<evidence type="ECO:0000256" key="2">
    <source>
        <dbReference type="ARBA" id="ARBA00022475"/>
    </source>
</evidence>
<dbReference type="GO" id="GO:0022857">
    <property type="term" value="F:transmembrane transporter activity"/>
    <property type="evidence" value="ECO:0007669"/>
    <property type="project" value="TreeGrafter"/>
</dbReference>
<evidence type="ECO:0000259" key="8">
    <source>
        <dbReference type="Pfam" id="PF02687"/>
    </source>
</evidence>
<dbReference type="PATRIC" id="fig|1121448.10.peg.3092"/>
<evidence type="ECO:0000256" key="6">
    <source>
        <dbReference type="ARBA" id="ARBA00038076"/>
    </source>
</evidence>
<dbReference type="STRING" id="1121448.DGI_3131"/>